<reference evidence="3" key="1">
    <citation type="submission" date="2021-03" db="EMBL/GenBank/DDBJ databases">
        <authorList>
            <person name="Sun Q."/>
        </authorList>
    </citation>
    <scope>NUCLEOTIDE SEQUENCE</scope>
    <source>
        <strain evidence="3">CCM 8862</strain>
    </source>
</reference>
<gene>
    <name evidence="3" type="ORF">JZY06_08780</name>
</gene>
<comment type="caution">
    <text evidence="3">The sequence shown here is derived from an EMBL/GenBank/DDBJ whole genome shotgun (WGS) entry which is preliminary data.</text>
</comment>
<feature type="signal peptide" evidence="2">
    <location>
        <begin position="1"/>
        <end position="20"/>
    </location>
</feature>
<feature type="region of interest" description="Disordered" evidence="1">
    <location>
        <begin position="40"/>
        <end position="60"/>
    </location>
</feature>
<dbReference type="PROSITE" id="PS51257">
    <property type="entry name" value="PROKAR_LIPOPROTEIN"/>
    <property type="match status" value="1"/>
</dbReference>
<feature type="chain" id="PRO_5038403674" description="VCBS repeat-containing protein" evidence="2">
    <location>
        <begin position="21"/>
        <end position="221"/>
    </location>
</feature>
<evidence type="ECO:0000313" key="3">
    <source>
        <dbReference type="EMBL" id="MBN9644700.1"/>
    </source>
</evidence>
<accession>A0A939E1G3</accession>
<name>A0A939E1G3_9CORY</name>
<keyword evidence="4" id="KW-1185">Reference proteome</keyword>
<dbReference type="Proteomes" id="UP000664332">
    <property type="component" value="Unassembled WGS sequence"/>
</dbReference>
<feature type="compositionally biased region" description="Low complexity" evidence="1">
    <location>
        <begin position="51"/>
        <end position="60"/>
    </location>
</feature>
<dbReference type="AlphaFoldDB" id="A0A939E1G3"/>
<organism evidence="3 4">
    <name type="scientific">Corynebacterium mendelii</name>
    <dbReference type="NCBI Taxonomy" id="2765362"/>
    <lineage>
        <taxon>Bacteria</taxon>
        <taxon>Bacillati</taxon>
        <taxon>Actinomycetota</taxon>
        <taxon>Actinomycetes</taxon>
        <taxon>Mycobacteriales</taxon>
        <taxon>Corynebacteriaceae</taxon>
        <taxon>Corynebacterium</taxon>
    </lineage>
</organism>
<dbReference type="EMBL" id="JAFLEQ010000016">
    <property type="protein sequence ID" value="MBN9644700.1"/>
    <property type="molecule type" value="Genomic_DNA"/>
</dbReference>
<dbReference type="RefSeq" id="WP_207279187.1">
    <property type="nucleotide sequence ID" value="NZ_JAFLEQ010000016.1"/>
</dbReference>
<evidence type="ECO:0008006" key="5">
    <source>
        <dbReference type="Google" id="ProtNLM"/>
    </source>
</evidence>
<sequence length="221" mass="22832">MSQRFSAAVLAVVAVPVLLAGCGREEGVSARNTVTVTEVVDAETGQDDAGTTPEPETVTVTEEPQAHPMTLEDIYNAKVPAMCMHEAGTLVNGELLGIPEGHGMQQLDTTVPYAIGDFTGDGVDDIVVQFVCNAGGVSWPNQIVAYSDNEPLGLLDVHSAGINPARGPQTGLEITGAGTIRVTGGAITSQDPACCPTGDYMAEFAYGNGQFTVLATSGNYS</sequence>
<evidence type="ECO:0000256" key="2">
    <source>
        <dbReference type="SAM" id="SignalP"/>
    </source>
</evidence>
<evidence type="ECO:0000313" key="4">
    <source>
        <dbReference type="Proteomes" id="UP000664332"/>
    </source>
</evidence>
<evidence type="ECO:0000256" key="1">
    <source>
        <dbReference type="SAM" id="MobiDB-lite"/>
    </source>
</evidence>
<protein>
    <recommendedName>
        <fullName evidence="5">VCBS repeat-containing protein</fullName>
    </recommendedName>
</protein>
<proteinExistence type="predicted"/>
<keyword evidence="2" id="KW-0732">Signal</keyword>